<dbReference type="AlphaFoldDB" id="A0A382VHN9"/>
<organism evidence="1">
    <name type="scientific">marine metagenome</name>
    <dbReference type="NCBI Taxonomy" id="408172"/>
    <lineage>
        <taxon>unclassified sequences</taxon>
        <taxon>metagenomes</taxon>
        <taxon>ecological metagenomes</taxon>
    </lineage>
</organism>
<evidence type="ECO:0000313" key="1">
    <source>
        <dbReference type="EMBL" id="SVD45910.1"/>
    </source>
</evidence>
<reference evidence="1" key="1">
    <citation type="submission" date="2018-05" db="EMBL/GenBank/DDBJ databases">
        <authorList>
            <person name="Lanie J.A."/>
            <person name="Ng W.-L."/>
            <person name="Kazmierczak K.M."/>
            <person name="Andrzejewski T.M."/>
            <person name="Davidsen T.M."/>
            <person name="Wayne K.J."/>
            <person name="Tettelin H."/>
            <person name="Glass J.I."/>
            <person name="Rusch D."/>
            <person name="Podicherti R."/>
            <person name="Tsui H.-C.T."/>
            <person name="Winkler M.E."/>
        </authorList>
    </citation>
    <scope>NUCLEOTIDE SEQUENCE</scope>
</reference>
<feature type="non-terminal residue" evidence="1">
    <location>
        <position position="239"/>
    </location>
</feature>
<accession>A0A382VHN9</accession>
<sequence>MADESENKDLFKAMVGNLSRVVSNQAKQTKQLENIEEAVKDSGGSSDDDKDSAEQIFEENIADKANAEEQKKQTGFLAGLFKKSEEKKDENGFFGFVKKHWLAITVALGLLLTPIKNLGKAFLAIKDYFANNTWGQIGTDIGVGLVAALALKTAGGLLFTTILSSLGLGSGGGLGATLLAGFSKISWGGAIKTMGWAGLALAVFNGVKAGYEEYEEGGSVKQVFNKGIEAFIETLTLGL</sequence>
<gene>
    <name evidence="1" type="ORF">METZ01_LOCUS398764</name>
</gene>
<proteinExistence type="predicted"/>
<name>A0A382VHN9_9ZZZZ</name>
<dbReference type="EMBL" id="UINC01151988">
    <property type="protein sequence ID" value="SVD45910.1"/>
    <property type="molecule type" value="Genomic_DNA"/>
</dbReference>
<protein>
    <submittedName>
        <fullName evidence="1">Uncharacterized protein</fullName>
    </submittedName>
</protein>